<sequence length="465" mass="52617">MVPPPIKKACSERAQEEPAREVPPIAVPPSDVAGPSNTPTAKKEAGRKKVGGKEAGPATRKASSDVVPIDEVLDKKNTSTLASPPSWDEMMEMLKHVPCFTDSESPSTKNLKDWTMPETIEVLVANISKMMRQRTQLFKRLEVAEAMQAFISHRLGGREELCAKLERVKVDLVAAQKAVVDRTETLKLVEGGKGMIYSEAERLKEKGEAMKAKYKGAEQENSQLKKEMRNSEPVSRLRRSMWKSYKRALPPKRKSWRYEVRPYDCNEQPPFASRRPSGWMHFPSLHMPNLGSFRVPGLHPSNPRNECFLLVVRASSDRPTRRRAAPPPTFIWLALAFSLMLIVRFCSFPLPAHCFEVATGRGPTMFISYCVNGQGLVIGFNVSDGICEMDCPPEWLQRTPSCNSASMYWASEWSKHLRQSTRSEVLLYDARPFLALFDNIVGGCYCDERINLYMYGQQYGLFYRK</sequence>
<comment type="caution">
    <text evidence="3">The sequence shown here is derived from an EMBL/GenBank/DDBJ whole genome shotgun (WGS) entry which is preliminary data.</text>
</comment>
<evidence type="ECO:0000256" key="1">
    <source>
        <dbReference type="SAM" id="Coils"/>
    </source>
</evidence>
<dbReference type="EMBL" id="QGNW01001158">
    <property type="protein sequence ID" value="RVW53136.1"/>
    <property type="molecule type" value="Genomic_DNA"/>
</dbReference>
<keyword evidence="1" id="KW-0175">Coiled coil</keyword>
<protein>
    <submittedName>
        <fullName evidence="3">Uncharacterized protein</fullName>
    </submittedName>
</protein>
<gene>
    <name evidence="3" type="ORF">CK203_080644</name>
</gene>
<dbReference type="AlphaFoldDB" id="A0A438EZM4"/>
<accession>A0A438EZM4</accession>
<feature type="compositionally biased region" description="Basic and acidic residues" evidence="2">
    <location>
        <begin position="9"/>
        <end position="20"/>
    </location>
</feature>
<reference evidence="3 4" key="1">
    <citation type="journal article" date="2018" name="PLoS Genet.">
        <title>Population sequencing reveals clonal diversity and ancestral inbreeding in the grapevine cultivar Chardonnay.</title>
        <authorList>
            <person name="Roach M.J."/>
            <person name="Johnson D.L."/>
            <person name="Bohlmann J."/>
            <person name="van Vuuren H.J."/>
            <person name="Jones S.J."/>
            <person name="Pretorius I.S."/>
            <person name="Schmidt S.A."/>
            <person name="Borneman A.R."/>
        </authorList>
    </citation>
    <scope>NUCLEOTIDE SEQUENCE [LARGE SCALE GENOMIC DNA]</scope>
    <source>
        <strain evidence="4">cv. Chardonnay</strain>
        <tissue evidence="3">Leaf</tissue>
    </source>
</reference>
<proteinExistence type="predicted"/>
<evidence type="ECO:0000313" key="4">
    <source>
        <dbReference type="Proteomes" id="UP000288805"/>
    </source>
</evidence>
<evidence type="ECO:0000313" key="3">
    <source>
        <dbReference type="EMBL" id="RVW53136.1"/>
    </source>
</evidence>
<name>A0A438EZM4_VITVI</name>
<organism evidence="3 4">
    <name type="scientific">Vitis vinifera</name>
    <name type="common">Grape</name>
    <dbReference type="NCBI Taxonomy" id="29760"/>
    <lineage>
        <taxon>Eukaryota</taxon>
        <taxon>Viridiplantae</taxon>
        <taxon>Streptophyta</taxon>
        <taxon>Embryophyta</taxon>
        <taxon>Tracheophyta</taxon>
        <taxon>Spermatophyta</taxon>
        <taxon>Magnoliopsida</taxon>
        <taxon>eudicotyledons</taxon>
        <taxon>Gunneridae</taxon>
        <taxon>Pentapetalae</taxon>
        <taxon>rosids</taxon>
        <taxon>Vitales</taxon>
        <taxon>Vitaceae</taxon>
        <taxon>Viteae</taxon>
        <taxon>Vitis</taxon>
    </lineage>
</organism>
<feature type="region of interest" description="Disordered" evidence="2">
    <location>
        <begin position="1"/>
        <end position="66"/>
    </location>
</feature>
<feature type="coiled-coil region" evidence="1">
    <location>
        <begin position="158"/>
        <end position="227"/>
    </location>
</feature>
<evidence type="ECO:0000256" key="2">
    <source>
        <dbReference type="SAM" id="MobiDB-lite"/>
    </source>
</evidence>
<dbReference type="Proteomes" id="UP000288805">
    <property type="component" value="Unassembled WGS sequence"/>
</dbReference>